<dbReference type="PANTHER" id="PTHR40254:SF1">
    <property type="entry name" value="BLR0577 PROTEIN"/>
    <property type="match status" value="1"/>
</dbReference>
<dbReference type="EMBL" id="FTOH01000016">
    <property type="protein sequence ID" value="SIT19501.1"/>
    <property type="molecule type" value="Genomic_DNA"/>
</dbReference>
<keyword evidence="3" id="KW-1185">Reference proteome</keyword>
<dbReference type="RefSeq" id="WP_076518122.1">
    <property type="nucleotide sequence ID" value="NZ_FTOH01000016.1"/>
</dbReference>
<dbReference type="Gene3D" id="3.50.50.60">
    <property type="entry name" value="FAD/NAD(P)-binding domain"/>
    <property type="match status" value="1"/>
</dbReference>
<gene>
    <name evidence="2" type="ORF">SAMN05421686_11632</name>
</gene>
<evidence type="ECO:0000313" key="3">
    <source>
        <dbReference type="Proteomes" id="UP000185639"/>
    </source>
</evidence>
<protein>
    <submittedName>
        <fullName evidence="2">FAD-NAD(P)-binding</fullName>
    </submittedName>
</protein>
<dbReference type="STRING" id="484498.SAMN05421686_11632"/>
<organism evidence="2 3">
    <name type="scientific">Thalassolituus maritimus</name>
    <dbReference type="NCBI Taxonomy" id="484498"/>
    <lineage>
        <taxon>Bacteria</taxon>
        <taxon>Pseudomonadati</taxon>
        <taxon>Pseudomonadota</taxon>
        <taxon>Gammaproteobacteria</taxon>
        <taxon>Oceanospirillales</taxon>
        <taxon>Oceanospirillaceae</taxon>
        <taxon>Thalassolituus</taxon>
    </lineage>
</organism>
<evidence type="ECO:0000259" key="1">
    <source>
        <dbReference type="Pfam" id="PF13454"/>
    </source>
</evidence>
<sequence length="478" mass="53100">MNNNVAEHVLVVGAGTTGISAFIELVEHHAAERIDIVDPGLPGLGMAFANTREELLCNTPAESMSLLAHDPDDFLNYLRERGIDASPNDCVPRVYVSQYTTQRYSEYCEKAQKKNIKNAYIADRVATVEKIGANRYLATLESGRTLNASHILICHGYGKPMVPEILGEHIGSPSLSITPYPEQKLIDSLKPNSSVLVLGTRLSAIDAALLLAKHGHGVTMASPSGEIPAVRTRAPDLTGKVDVNLKQIDFNGDRCHVELLREINRTLKQMGAPRLSKQICRSTNTIERLRAEIALAKQDSIHWQDILLAFLLQGNDMLARDMSCIPPKSLKKCLRMSTRYLSAIPVSNAEKMLHFLEQKQVNIIGAAPTNIVRDDQWLVAWGQADDEQRFDAIISAAGYTRPTLHMDEEKLTISPEYKGESREPKVSEELRICFPGEENPEKIWLVGVASYLRAPLVNGVFQATRQSEIVRRQLMQCC</sequence>
<proteinExistence type="predicted"/>
<evidence type="ECO:0000313" key="2">
    <source>
        <dbReference type="EMBL" id="SIT19501.1"/>
    </source>
</evidence>
<dbReference type="PANTHER" id="PTHR40254">
    <property type="entry name" value="BLR0577 PROTEIN"/>
    <property type="match status" value="1"/>
</dbReference>
<dbReference type="Proteomes" id="UP000185639">
    <property type="component" value="Unassembled WGS sequence"/>
</dbReference>
<dbReference type="AlphaFoldDB" id="A0A1N7Q9I9"/>
<dbReference type="SUPFAM" id="SSF51905">
    <property type="entry name" value="FAD/NAD(P)-binding domain"/>
    <property type="match status" value="1"/>
</dbReference>
<reference evidence="3" key="1">
    <citation type="submission" date="2017-01" db="EMBL/GenBank/DDBJ databases">
        <authorList>
            <person name="Varghese N."/>
            <person name="Submissions S."/>
        </authorList>
    </citation>
    <scope>NUCLEOTIDE SEQUENCE [LARGE SCALE GENOMIC DNA]</scope>
    <source>
        <strain evidence="3">DSM 24913</strain>
    </source>
</reference>
<feature type="domain" description="FAD-dependent urate hydroxylase HpyO/Asp monooxygenase CreE-like FAD/NAD(P)-binding" evidence="1">
    <location>
        <begin position="11"/>
        <end position="157"/>
    </location>
</feature>
<name>A0A1N7Q9I9_9GAMM</name>
<dbReference type="Pfam" id="PF13454">
    <property type="entry name" value="NAD_binding_9"/>
    <property type="match status" value="1"/>
</dbReference>
<dbReference type="InterPro" id="IPR052189">
    <property type="entry name" value="L-asp_N-monooxygenase_NS-form"/>
</dbReference>
<accession>A0A1N7Q9I9</accession>
<dbReference type="InterPro" id="IPR038732">
    <property type="entry name" value="HpyO/CreE_NAD-binding"/>
</dbReference>
<dbReference type="InterPro" id="IPR036188">
    <property type="entry name" value="FAD/NAD-bd_sf"/>
</dbReference>